<comment type="caution">
    <text evidence="3">The sequence shown here is derived from an EMBL/GenBank/DDBJ whole genome shotgun (WGS) entry which is preliminary data.</text>
</comment>
<evidence type="ECO:0000259" key="1">
    <source>
        <dbReference type="Pfam" id="PF00501"/>
    </source>
</evidence>
<dbReference type="Gene3D" id="3.30.300.30">
    <property type="match status" value="1"/>
</dbReference>
<name>A0ABR7Q0M9_9BURK</name>
<dbReference type="RefSeq" id="WP_187638977.1">
    <property type="nucleotide sequence ID" value="NZ_VZQQ01000081.1"/>
</dbReference>
<dbReference type="EMBL" id="VZQQ01000081">
    <property type="protein sequence ID" value="MBC8752101.1"/>
    <property type="molecule type" value="Genomic_DNA"/>
</dbReference>
<dbReference type="PANTHER" id="PTHR43767:SF1">
    <property type="entry name" value="NONRIBOSOMAL PEPTIDE SYNTHASE PES1 (EUROFUNG)-RELATED"/>
    <property type="match status" value="1"/>
</dbReference>
<dbReference type="GO" id="GO:0016874">
    <property type="term" value="F:ligase activity"/>
    <property type="evidence" value="ECO:0007669"/>
    <property type="project" value="UniProtKB-KW"/>
</dbReference>
<dbReference type="InterPro" id="IPR020845">
    <property type="entry name" value="AMP-binding_CS"/>
</dbReference>
<dbReference type="PANTHER" id="PTHR43767">
    <property type="entry name" value="LONG-CHAIN-FATTY-ACID--COA LIGASE"/>
    <property type="match status" value="1"/>
</dbReference>
<evidence type="ECO:0000259" key="2">
    <source>
        <dbReference type="Pfam" id="PF13193"/>
    </source>
</evidence>
<reference evidence="3 4" key="1">
    <citation type="submission" date="2019-09" db="EMBL/GenBank/DDBJ databases">
        <title>Paraburkholderia podalyriae sp. nov., A South African Podalyria-associated rhizobium.</title>
        <authorList>
            <person name="Mavima L."/>
            <person name="Beukes C.W."/>
            <person name="Palmer M."/>
            <person name="De Meyer S.E."/>
            <person name="James E.K."/>
            <person name="Maluk M."/>
            <person name="Avontuur J.R."/>
            <person name="Chan W.Y."/>
            <person name="Venter S.N."/>
            <person name="Steenkamp E.T."/>
        </authorList>
    </citation>
    <scope>NUCLEOTIDE SEQUENCE [LARGE SCALE GENOMIC DNA]</scope>
    <source>
        <strain evidence="3 4">WC7.3b</strain>
    </source>
</reference>
<dbReference type="PROSITE" id="PS00455">
    <property type="entry name" value="AMP_BINDING"/>
    <property type="match status" value="1"/>
</dbReference>
<dbReference type="Pfam" id="PF13193">
    <property type="entry name" value="AMP-binding_C"/>
    <property type="match status" value="1"/>
</dbReference>
<protein>
    <submittedName>
        <fullName evidence="3">Long-chain fatty acid--CoA ligase</fullName>
    </submittedName>
</protein>
<keyword evidence="4" id="KW-1185">Reference proteome</keyword>
<dbReference type="Gene3D" id="3.40.50.12780">
    <property type="entry name" value="N-terminal domain of ligase-like"/>
    <property type="match status" value="1"/>
</dbReference>
<dbReference type="Pfam" id="PF00501">
    <property type="entry name" value="AMP-binding"/>
    <property type="match status" value="1"/>
</dbReference>
<dbReference type="Proteomes" id="UP000736373">
    <property type="component" value="Unassembled WGS sequence"/>
</dbReference>
<dbReference type="InterPro" id="IPR045851">
    <property type="entry name" value="AMP-bd_C_sf"/>
</dbReference>
<proteinExistence type="predicted"/>
<keyword evidence="3" id="KW-0436">Ligase</keyword>
<sequence>MEQSIGALIAASAGKYGDKTALVVGDKQWTFRQIDRLSSQVAQSLEQHGVTSGAVVSIYSPNCAQWVIAYYGILKCGGVVNPLNLMLTAPEAAYAIEDCNAVAVFGQIEKLTALQQSLADNERILISFGNSAPGIKCFEEFVSGEPSAAYPVASIEPEHASTIGYTSGTTGKPKGAVLSHRAILLNTAMTSIFHVRTEADTVVSALPCSHVYGNIVMNSAMAYGMTLVLHPAFNEESILRSIEKYRATLFEGVPTMYMYLLNSPHLDRYDLSSLTRCTIGGQTMPLAKMEQVEARFGAPLIELWGMTELGGLGTTHCAYGPRKLGSIGIPLPFLQARIAQPDSSDITLPPGMVGELLIKGPVTMTGYYHRPEATAETVDAAGWLHSGDLAYMDEDGFIFLVDRLKDMIITGGYNIYPAELERVLCEHPSVAMAAVVGIPDDIKGELAKAFIVAVEGSSSTPEEILTFCRERLAAYKLPREVEFVSDLPKTSSGKIMRRALREQALSISRAAG</sequence>
<gene>
    <name evidence="3" type="ORF">F6X42_38345</name>
</gene>
<dbReference type="InterPro" id="IPR042099">
    <property type="entry name" value="ANL_N_sf"/>
</dbReference>
<dbReference type="InterPro" id="IPR050237">
    <property type="entry name" value="ATP-dep_AMP-bd_enzyme"/>
</dbReference>
<evidence type="ECO:0000313" key="4">
    <source>
        <dbReference type="Proteomes" id="UP000736373"/>
    </source>
</evidence>
<feature type="domain" description="AMP-binding enzyme C-terminal" evidence="2">
    <location>
        <begin position="419"/>
        <end position="494"/>
    </location>
</feature>
<evidence type="ECO:0000313" key="3">
    <source>
        <dbReference type="EMBL" id="MBC8752101.1"/>
    </source>
</evidence>
<accession>A0ABR7Q0M9</accession>
<dbReference type="InterPro" id="IPR025110">
    <property type="entry name" value="AMP-bd_C"/>
</dbReference>
<dbReference type="InterPro" id="IPR000873">
    <property type="entry name" value="AMP-dep_synth/lig_dom"/>
</dbReference>
<feature type="domain" description="AMP-dependent synthetase/ligase" evidence="1">
    <location>
        <begin position="11"/>
        <end position="368"/>
    </location>
</feature>
<dbReference type="SUPFAM" id="SSF56801">
    <property type="entry name" value="Acetyl-CoA synthetase-like"/>
    <property type="match status" value="1"/>
</dbReference>
<organism evidence="3 4">
    <name type="scientific">Paraburkholderia podalyriae</name>
    <dbReference type="NCBI Taxonomy" id="1938811"/>
    <lineage>
        <taxon>Bacteria</taxon>
        <taxon>Pseudomonadati</taxon>
        <taxon>Pseudomonadota</taxon>
        <taxon>Betaproteobacteria</taxon>
        <taxon>Burkholderiales</taxon>
        <taxon>Burkholderiaceae</taxon>
        <taxon>Paraburkholderia</taxon>
    </lineage>
</organism>